<reference evidence="1 2" key="1">
    <citation type="submission" date="2020-06" db="EMBL/GenBank/DDBJ databases">
        <title>REHAB project genomes.</title>
        <authorList>
            <person name="Shaw L.P."/>
        </authorList>
    </citation>
    <scope>NUCLEOTIDE SEQUENCE [LARGE SCALE GENOMIC DNA]</scope>
    <source>
        <strain evidence="1 2">RHB28-C13</strain>
    </source>
</reference>
<gene>
    <name evidence="1" type="ORF">HVY52_15335</name>
</gene>
<dbReference type="EMBL" id="CP055675">
    <property type="protein sequence ID" value="QLN01108.1"/>
    <property type="molecule type" value="Genomic_DNA"/>
</dbReference>
<dbReference type="AlphaFoldDB" id="A0A7W3EDJ8"/>
<dbReference type="Pfam" id="PF13973">
    <property type="entry name" value="DUF4222"/>
    <property type="match status" value="1"/>
</dbReference>
<sequence length="80" mass="8952">MAKKITGVSASGQALPEIRPGDKWRDKSGCAVVITGNQFNRVTYVRDGYSHPCVYPVDRFHREFTRDAVVLAATRREAVE</sequence>
<evidence type="ECO:0000313" key="2">
    <source>
        <dbReference type="Proteomes" id="UP000510927"/>
    </source>
</evidence>
<dbReference type="InterPro" id="IPR025317">
    <property type="entry name" value="DUF4222"/>
</dbReference>
<name>A0A7W3EDJ8_ESCFE</name>
<dbReference type="RefSeq" id="WP_181202668.1">
    <property type="nucleotide sequence ID" value="NZ_CP055675.1"/>
</dbReference>
<accession>A0A7W3EDJ8</accession>
<evidence type="ECO:0000313" key="1">
    <source>
        <dbReference type="EMBL" id="QLN01108.1"/>
    </source>
</evidence>
<protein>
    <submittedName>
        <fullName evidence="1">DUF4222 domain-containing protein</fullName>
    </submittedName>
</protein>
<proteinExistence type="predicted"/>
<dbReference type="Proteomes" id="UP000510927">
    <property type="component" value="Chromosome"/>
</dbReference>
<organism evidence="1 2">
    <name type="scientific">Escherichia fergusonii</name>
    <dbReference type="NCBI Taxonomy" id="564"/>
    <lineage>
        <taxon>Bacteria</taxon>
        <taxon>Pseudomonadati</taxon>
        <taxon>Pseudomonadota</taxon>
        <taxon>Gammaproteobacteria</taxon>
        <taxon>Enterobacterales</taxon>
        <taxon>Enterobacteriaceae</taxon>
        <taxon>Escherichia</taxon>
    </lineage>
</organism>